<evidence type="ECO:0000313" key="2">
    <source>
        <dbReference type="Proteomes" id="UP001519654"/>
    </source>
</evidence>
<comment type="caution">
    <text evidence="1">The sequence shown here is derived from an EMBL/GenBank/DDBJ whole genome shotgun (WGS) entry which is preliminary data.</text>
</comment>
<name>A0ABS5YUG7_9ACTN</name>
<gene>
    <name evidence="1" type="ORF">KOI35_26650</name>
</gene>
<evidence type="ECO:0000313" key="1">
    <source>
        <dbReference type="EMBL" id="MBU2667092.1"/>
    </source>
</evidence>
<sequence>MVSFHRFRFPGPLLQALRWTAGQRLDMAVLGDALVITGSPTGRHPVGVRGEIAVPEAVRALLPGSTPIRG</sequence>
<protein>
    <submittedName>
        <fullName evidence="1">Uncharacterized protein</fullName>
    </submittedName>
</protein>
<proteinExistence type="predicted"/>
<organism evidence="1 2">
    <name type="scientific">Paractinoplanes bogorensis</name>
    <dbReference type="NCBI Taxonomy" id="1610840"/>
    <lineage>
        <taxon>Bacteria</taxon>
        <taxon>Bacillati</taxon>
        <taxon>Actinomycetota</taxon>
        <taxon>Actinomycetes</taxon>
        <taxon>Micromonosporales</taxon>
        <taxon>Micromonosporaceae</taxon>
        <taxon>Paractinoplanes</taxon>
    </lineage>
</organism>
<dbReference type="Proteomes" id="UP001519654">
    <property type="component" value="Unassembled WGS sequence"/>
</dbReference>
<reference evidence="1 2" key="1">
    <citation type="submission" date="2021-06" db="EMBL/GenBank/DDBJ databases">
        <title>Actinoplanes lichenicola sp. nov., and Actinoplanes ovalisporus sp. nov., isolated from lichen in Thailand.</title>
        <authorList>
            <person name="Saeng-In P."/>
            <person name="Kanchanasin P."/>
            <person name="Yuki M."/>
            <person name="Kudo T."/>
            <person name="Ohkuma M."/>
            <person name="Phongsopitanun W."/>
            <person name="Tanasupawat S."/>
        </authorList>
    </citation>
    <scope>NUCLEOTIDE SEQUENCE [LARGE SCALE GENOMIC DNA]</scope>
    <source>
        <strain evidence="1 2">NBRC 110975</strain>
    </source>
</reference>
<dbReference type="RefSeq" id="WP_215791348.1">
    <property type="nucleotide sequence ID" value="NZ_JAHKKG010000008.1"/>
</dbReference>
<keyword evidence="2" id="KW-1185">Reference proteome</keyword>
<dbReference type="EMBL" id="JAHKKG010000008">
    <property type="protein sequence ID" value="MBU2667092.1"/>
    <property type="molecule type" value="Genomic_DNA"/>
</dbReference>
<accession>A0ABS5YUG7</accession>